<reference evidence="9 10" key="1">
    <citation type="submission" date="2019-12" db="EMBL/GenBank/DDBJ databases">
        <authorList>
            <person name="Yang R."/>
        </authorList>
    </citation>
    <scope>NUCLEOTIDE SEQUENCE [LARGE SCALE GENOMIC DNA]</scope>
    <source>
        <strain evidence="9 10">DONG20-135</strain>
    </source>
</reference>
<name>A0A6N8UD74_9FIRM</name>
<dbReference type="GO" id="GO:0016301">
    <property type="term" value="F:kinase activity"/>
    <property type="evidence" value="ECO:0007669"/>
    <property type="project" value="UniProtKB-KW"/>
</dbReference>
<dbReference type="GO" id="GO:0016020">
    <property type="term" value="C:membrane"/>
    <property type="evidence" value="ECO:0007669"/>
    <property type="project" value="InterPro"/>
</dbReference>
<reference evidence="9 10" key="2">
    <citation type="submission" date="2020-01" db="EMBL/GenBank/DDBJ databases">
        <title>Clostridiaceae sp. nov. isolated from the gut of human by culturomics.</title>
        <authorList>
            <person name="Chang Y."/>
        </authorList>
    </citation>
    <scope>NUCLEOTIDE SEQUENCE [LARGE SCALE GENOMIC DNA]</scope>
    <source>
        <strain evidence="9 10">DONG20-135</strain>
    </source>
</reference>
<evidence type="ECO:0000256" key="4">
    <source>
        <dbReference type="ARBA" id="ARBA00022597"/>
    </source>
</evidence>
<comment type="caution">
    <text evidence="9">The sequence shown here is derived from an EMBL/GenBank/DDBJ whole genome shotgun (WGS) entry which is preliminary data.</text>
</comment>
<dbReference type="InterPro" id="IPR033887">
    <property type="entry name" value="PTS_IIA_man"/>
</dbReference>
<evidence type="ECO:0000256" key="2">
    <source>
        <dbReference type="ARBA" id="ARBA00022448"/>
    </source>
</evidence>
<dbReference type="EMBL" id="WUUQ01000006">
    <property type="protein sequence ID" value="MXQ74379.1"/>
    <property type="molecule type" value="Genomic_DNA"/>
</dbReference>
<dbReference type="InterPro" id="IPR036662">
    <property type="entry name" value="PTS_EIIA_man-typ_sf"/>
</dbReference>
<gene>
    <name evidence="9" type="ORF">GSF08_10630</name>
</gene>
<dbReference type="GO" id="GO:0005737">
    <property type="term" value="C:cytoplasm"/>
    <property type="evidence" value="ECO:0007669"/>
    <property type="project" value="UniProtKB-SubCell"/>
</dbReference>
<dbReference type="Proteomes" id="UP000434036">
    <property type="component" value="Unassembled WGS sequence"/>
</dbReference>
<dbReference type="AlphaFoldDB" id="A0A6N8UD74"/>
<evidence type="ECO:0000256" key="5">
    <source>
        <dbReference type="ARBA" id="ARBA00022679"/>
    </source>
</evidence>
<dbReference type="Pfam" id="PF03610">
    <property type="entry name" value="EIIA-man"/>
    <property type="match status" value="1"/>
</dbReference>
<evidence type="ECO:0000259" key="8">
    <source>
        <dbReference type="PROSITE" id="PS51096"/>
    </source>
</evidence>
<dbReference type="PANTHER" id="PTHR33799">
    <property type="entry name" value="PTS PERMEASE-RELATED-RELATED"/>
    <property type="match status" value="1"/>
</dbReference>
<protein>
    <recommendedName>
        <fullName evidence="8">PTS EIIA type-4 domain-containing protein</fullName>
    </recommendedName>
</protein>
<dbReference type="PROSITE" id="PS51096">
    <property type="entry name" value="PTS_EIIA_TYPE_4"/>
    <property type="match status" value="1"/>
</dbReference>
<keyword evidence="7" id="KW-0418">Kinase</keyword>
<dbReference type="GO" id="GO:0009401">
    <property type="term" value="P:phosphoenolpyruvate-dependent sugar phosphotransferase system"/>
    <property type="evidence" value="ECO:0007669"/>
    <property type="project" value="UniProtKB-KW"/>
</dbReference>
<keyword evidence="4" id="KW-0762">Sugar transport</keyword>
<dbReference type="InterPro" id="IPR004701">
    <property type="entry name" value="PTS_EIIA_man-typ"/>
</dbReference>
<evidence type="ECO:0000313" key="9">
    <source>
        <dbReference type="EMBL" id="MXQ74379.1"/>
    </source>
</evidence>
<evidence type="ECO:0000313" key="10">
    <source>
        <dbReference type="Proteomes" id="UP000434036"/>
    </source>
</evidence>
<comment type="subcellular location">
    <subcellularLocation>
        <location evidence="1">Cytoplasm</location>
    </subcellularLocation>
</comment>
<feature type="domain" description="PTS EIIA type-4" evidence="8">
    <location>
        <begin position="1"/>
        <end position="124"/>
    </location>
</feature>
<dbReference type="InterPro" id="IPR051471">
    <property type="entry name" value="Bacterial_PTS_sugar_comp"/>
</dbReference>
<dbReference type="SUPFAM" id="SSF53062">
    <property type="entry name" value="PTS system fructose IIA component-like"/>
    <property type="match status" value="1"/>
</dbReference>
<accession>A0A6N8UD74</accession>
<dbReference type="CDD" id="cd00006">
    <property type="entry name" value="PTS_IIA_man"/>
    <property type="match status" value="1"/>
</dbReference>
<sequence length="138" mass="15474">MYSIIVMSHGDMANGLKDTMMMILGEQEDIYFISFTPSDSIEDFRKRVNVIYHSIEEDRQVLFLTDLYGGTPNHVATAMKIAEPGRVEVLSGVNMPLLMEATLGKAKVLSDIVEHLLEQGRGGMIRIEPALDQNEEDE</sequence>
<evidence type="ECO:0000256" key="1">
    <source>
        <dbReference type="ARBA" id="ARBA00004496"/>
    </source>
</evidence>
<organism evidence="9 10">
    <name type="scientific">Copranaerobaculum intestinale</name>
    <dbReference type="NCBI Taxonomy" id="2692629"/>
    <lineage>
        <taxon>Bacteria</taxon>
        <taxon>Bacillati</taxon>
        <taxon>Bacillota</taxon>
        <taxon>Erysipelotrichia</taxon>
        <taxon>Erysipelotrichales</taxon>
        <taxon>Erysipelotrichaceae</taxon>
        <taxon>Copranaerobaculum</taxon>
    </lineage>
</organism>
<dbReference type="Gene3D" id="3.40.50.510">
    <property type="entry name" value="Phosphotransferase system, mannose-type IIA component"/>
    <property type="match status" value="1"/>
</dbReference>
<proteinExistence type="predicted"/>
<dbReference type="PANTHER" id="PTHR33799:SF1">
    <property type="entry name" value="PTS SYSTEM MANNOSE-SPECIFIC EIIAB COMPONENT-RELATED"/>
    <property type="match status" value="1"/>
</dbReference>
<evidence type="ECO:0000256" key="3">
    <source>
        <dbReference type="ARBA" id="ARBA00022490"/>
    </source>
</evidence>
<keyword evidence="5" id="KW-0808">Transferase</keyword>
<keyword evidence="10" id="KW-1185">Reference proteome</keyword>
<keyword evidence="3" id="KW-0963">Cytoplasm</keyword>
<evidence type="ECO:0000256" key="7">
    <source>
        <dbReference type="ARBA" id="ARBA00022777"/>
    </source>
</evidence>
<keyword evidence="2" id="KW-0813">Transport</keyword>
<evidence type="ECO:0000256" key="6">
    <source>
        <dbReference type="ARBA" id="ARBA00022683"/>
    </source>
</evidence>
<dbReference type="RefSeq" id="WP_160625757.1">
    <property type="nucleotide sequence ID" value="NZ_WUUQ01000006.1"/>
</dbReference>
<keyword evidence="6" id="KW-0598">Phosphotransferase system</keyword>